<reference evidence="1 2" key="1">
    <citation type="journal article" date="2015" name="Nature">
        <title>rRNA introns, odd ribosomes, and small enigmatic genomes across a large radiation of phyla.</title>
        <authorList>
            <person name="Brown C.T."/>
            <person name="Hug L.A."/>
            <person name="Thomas B.C."/>
            <person name="Sharon I."/>
            <person name="Castelle C.J."/>
            <person name="Singh A."/>
            <person name="Wilkins M.J."/>
            <person name="Williams K.H."/>
            <person name="Banfield J.F."/>
        </authorList>
    </citation>
    <scope>NUCLEOTIDE SEQUENCE [LARGE SCALE GENOMIC DNA]</scope>
</reference>
<dbReference type="EMBL" id="LCDO01000009">
    <property type="protein sequence ID" value="KKS56537.1"/>
    <property type="molecule type" value="Genomic_DNA"/>
</dbReference>
<sequence length="99" mass="11503">MPILKDFRQIKEISLPSYQDSKIIIYSGLLFGDAINLEIGDEIKYTLKILPKLIKEWNFVDEENQPIPIDENSLKLFGMKDIEFLITEIQNFVAAQKKT</sequence>
<protein>
    <submittedName>
        <fullName evidence="1">Uncharacterized protein</fullName>
    </submittedName>
</protein>
<dbReference type="Proteomes" id="UP000034837">
    <property type="component" value="Unassembled WGS sequence"/>
</dbReference>
<evidence type="ECO:0000313" key="2">
    <source>
        <dbReference type="Proteomes" id="UP000034837"/>
    </source>
</evidence>
<accession>A0A0G1A631</accession>
<proteinExistence type="predicted"/>
<evidence type="ECO:0000313" key="1">
    <source>
        <dbReference type="EMBL" id="KKS56537.1"/>
    </source>
</evidence>
<name>A0A0G1A631_9BACT</name>
<dbReference type="AlphaFoldDB" id="A0A0G1A631"/>
<gene>
    <name evidence="1" type="ORF">UV20_C0009G0016</name>
</gene>
<comment type="caution">
    <text evidence="1">The sequence shown here is derived from an EMBL/GenBank/DDBJ whole genome shotgun (WGS) entry which is preliminary data.</text>
</comment>
<organism evidence="1 2">
    <name type="scientific">Candidatus Magasanikbacteria bacterium GW2011_GWA2_42_32</name>
    <dbReference type="NCBI Taxonomy" id="1619039"/>
    <lineage>
        <taxon>Bacteria</taxon>
        <taxon>Candidatus Magasanikiibacteriota</taxon>
    </lineage>
</organism>